<protein>
    <submittedName>
        <fullName evidence="3">Uncharacterized protein</fullName>
    </submittedName>
</protein>
<evidence type="ECO:0000313" key="4">
    <source>
        <dbReference type="Proteomes" id="UP000728185"/>
    </source>
</evidence>
<accession>A0A8E0RPZ0</accession>
<dbReference type="Proteomes" id="UP000728185">
    <property type="component" value="Unassembled WGS sequence"/>
</dbReference>
<proteinExistence type="predicted"/>
<organism evidence="3 4">
    <name type="scientific">Fasciolopsis buskii</name>
    <dbReference type="NCBI Taxonomy" id="27845"/>
    <lineage>
        <taxon>Eukaryota</taxon>
        <taxon>Metazoa</taxon>
        <taxon>Spiralia</taxon>
        <taxon>Lophotrochozoa</taxon>
        <taxon>Platyhelminthes</taxon>
        <taxon>Trematoda</taxon>
        <taxon>Digenea</taxon>
        <taxon>Plagiorchiida</taxon>
        <taxon>Echinostomata</taxon>
        <taxon>Echinostomatoidea</taxon>
        <taxon>Fasciolidae</taxon>
        <taxon>Fasciolopsis</taxon>
    </lineage>
</organism>
<evidence type="ECO:0000256" key="1">
    <source>
        <dbReference type="SAM" id="MobiDB-lite"/>
    </source>
</evidence>
<gene>
    <name evidence="3" type="ORF">FBUS_08812</name>
</gene>
<keyword evidence="4" id="KW-1185">Reference proteome</keyword>
<feature type="compositionally biased region" description="Polar residues" evidence="1">
    <location>
        <begin position="108"/>
        <end position="122"/>
    </location>
</feature>
<comment type="caution">
    <text evidence="3">The sequence shown here is derived from an EMBL/GenBank/DDBJ whole genome shotgun (WGS) entry which is preliminary data.</text>
</comment>
<feature type="signal peptide" evidence="2">
    <location>
        <begin position="1"/>
        <end position="23"/>
    </location>
</feature>
<feature type="region of interest" description="Disordered" evidence="1">
    <location>
        <begin position="78"/>
        <end position="138"/>
    </location>
</feature>
<evidence type="ECO:0000256" key="2">
    <source>
        <dbReference type="SAM" id="SignalP"/>
    </source>
</evidence>
<feature type="chain" id="PRO_5034567710" evidence="2">
    <location>
        <begin position="24"/>
        <end position="138"/>
    </location>
</feature>
<feature type="region of interest" description="Disordered" evidence="1">
    <location>
        <begin position="32"/>
        <end position="61"/>
    </location>
</feature>
<dbReference type="AlphaFoldDB" id="A0A8E0RPZ0"/>
<dbReference type="EMBL" id="LUCM01007667">
    <property type="protein sequence ID" value="KAA0189543.1"/>
    <property type="molecule type" value="Genomic_DNA"/>
</dbReference>
<keyword evidence="2" id="KW-0732">Signal</keyword>
<reference evidence="3" key="1">
    <citation type="submission" date="2019-05" db="EMBL/GenBank/DDBJ databases">
        <title>Annotation for the trematode Fasciolopsis buski.</title>
        <authorList>
            <person name="Choi Y.-J."/>
        </authorList>
    </citation>
    <scope>NUCLEOTIDE SEQUENCE</scope>
    <source>
        <strain evidence="3">HT</strain>
        <tissue evidence="3">Whole worm</tissue>
    </source>
</reference>
<sequence>MVTFQNVDYAAVALLALLDFADSTGNTSTAVAEGNPTFQPLPTTTIQSTPAADTATNTLVSRQRRAVRSGVWDDLLGSRSSIDLSDGDHPSLVPSTELSTHEPGVPTGPSQSPPQTDVSVPSRSCDGTDESMRLSDAD</sequence>
<name>A0A8E0RPZ0_9TREM</name>
<evidence type="ECO:0000313" key="3">
    <source>
        <dbReference type="EMBL" id="KAA0189543.1"/>
    </source>
</evidence>